<reference evidence="6 33" key="14">
    <citation type="submission" date="2020-06" db="EMBL/GenBank/DDBJ databases">
        <title>REHAB project genomes.</title>
        <authorList>
            <person name="Shaw L.P."/>
        </authorList>
    </citation>
    <scope>NUCLEOTIDE SEQUENCE [LARGE SCALE GENOMIC DNA]</scope>
    <source>
        <strain evidence="16 33">RHBSTW-00177</strain>
        <strain evidence="6">RHBSTW-00474</strain>
    </source>
</reference>
<evidence type="ECO:0000313" key="21">
    <source>
        <dbReference type="Proteomes" id="UP000037564"/>
    </source>
</evidence>
<reference evidence="14 30" key="13">
    <citation type="submission" date="2020-02" db="EMBL/GenBank/DDBJ databases">
        <authorList>
            <person name="Subbiah M."/>
            <person name="Call D."/>
        </authorList>
    </citation>
    <scope>NUCLEOTIDE SEQUENCE [LARGE SCALE GENOMIC DNA]</scope>
    <source>
        <strain evidence="14 30">8375wC2</strain>
    </source>
</reference>
<dbReference type="Proteomes" id="UP000581425">
    <property type="component" value="Unassembled WGS sequence"/>
</dbReference>
<dbReference type="EMBL" id="JABWMK020000014">
    <property type="protein sequence ID" value="MBB2466632.1"/>
    <property type="molecule type" value="Genomic_DNA"/>
</dbReference>
<evidence type="ECO:0000313" key="2">
    <source>
        <dbReference type="EMBL" id="EFH5894475.1"/>
    </source>
</evidence>
<reference evidence="15 22" key="2">
    <citation type="submission" date="2016-10" db="EMBL/GenBank/DDBJ databases">
        <title>Whole genome sequences of antibiotic resistant commensal Escherichia coli from healthy Australian adults.</title>
        <authorList>
            <person name="Moran R.A."/>
            <person name="Anantham S."/>
            <person name="Nigro S.J."/>
            <person name="Holt K.E."/>
            <person name="Hall R.M."/>
        </authorList>
    </citation>
    <scope>NUCLEOTIDE SEQUENCE [LARGE SCALE GENOMIC DNA]</scope>
    <source>
        <strain evidence="15 22">2.3-R4</strain>
    </source>
</reference>
<evidence type="ECO:0000313" key="33">
    <source>
        <dbReference type="Proteomes" id="UP000512182"/>
    </source>
</evidence>
<dbReference type="Proteomes" id="UP000271008">
    <property type="component" value="Unassembled WGS sequence"/>
</dbReference>
<dbReference type="Proteomes" id="UP000037564">
    <property type="component" value="Unassembled WGS sequence"/>
</dbReference>
<evidence type="ECO:0000313" key="28">
    <source>
        <dbReference type="Proteomes" id="UP000447081"/>
    </source>
</evidence>
<dbReference type="Proteomes" id="UP000581425">
    <property type="component" value="Chromosome"/>
</dbReference>
<evidence type="ECO:0000313" key="4">
    <source>
        <dbReference type="EMBL" id="KNF71497.1"/>
    </source>
</evidence>
<evidence type="ECO:0000313" key="17">
    <source>
        <dbReference type="EMBL" id="QOY33444.1"/>
    </source>
</evidence>
<dbReference type="Proteomes" id="UP000622722">
    <property type="component" value="Unassembled WGS sequence"/>
</dbReference>
<dbReference type="EMBL" id="AASEBA010000069">
    <property type="protein sequence ID" value="EFC9752114.1"/>
    <property type="molecule type" value="Genomic_DNA"/>
</dbReference>
<reference evidence="8 26" key="7">
    <citation type="journal article" date="2019" name="Environ. Health Perspect.">
        <title>Inter-host Transmission of Carbapenemase-Producing Escherichia coli among Humans and Backyard Animals.</title>
        <authorList>
            <person name="Li J."/>
            <person name="Bi Z."/>
            <person name="Ma S."/>
            <person name="Chen B."/>
            <person name="Cai C."/>
            <person name="He J."/>
            <person name="Schwarz S."/>
            <person name="Sun C."/>
            <person name="Zhou Y."/>
            <person name="Yin J."/>
            <person name="Hulth A."/>
            <person name="Wang Y."/>
            <person name="Shen Z."/>
            <person name="Wang S."/>
            <person name="Wu C."/>
            <person name="Nilsson L.E."/>
            <person name="Walsh T.R."/>
            <person name="Borjesson S."/>
            <person name="Shen J."/>
            <person name="Sun Q."/>
            <person name="Wang Y."/>
        </authorList>
    </citation>
    <scope>NUCLEOTIDE SEQUENCE [LARGE SCALE GENOMIC DNA]</scope>
    <source>
        <strain evidence="8 26">A016f</strain>
    </source>
</reference>
<dbReference type="Proteomes" id="UP000512182">
    <property type="component" value="Chromosome"/>
</dbReference>
<reference evidence="7 34" key="16">
    <citation type="submission" date="2020-08" db="EMBL/GenBank/DDBJ databases">
        <title>Draft genome sequences of isolates of diverse host origin from the E. coli Reference Center.</title>
        <authorList>
            <person name="Lacher D.W."/>
            <person name="Mammel M.K."/>
            <person name="Gangiredla J."/>
            <person name="Gebru S.T."/>
            <person name="Barnaba T.J."/>
            <person name="Majowicz S.A."/>
            <person name="Dudley E.G."/>
        </authorList>
    </citation>
    <scope>NUCLEOTIDE SEQUENCE [LARGE SCALE GENOMIC DNA]</scope>
    <source>
        <strain evidence="7 34">10.0349</strain>
    </source>
</reference>
<evidence type="ECO:0000313" key="35">
    <source>
        <dbReference type="Proteomes" id="UP000531813"/>
    </source>
</evidence>
<dbReference type="EMBL" id="RDDM01000315">
    <property type="protein sequence ID" value="RLY54288.1"/>
    <property type="molecule type" value="Genomic_DNA"/>
</dbReference>
<dbReference type="EMBL" id="VLTB01000586">
    <property type="protein sequence ID" value="NDR95634.1"/>
    <property type="molecule type" value="Genomic_DNA"/>
</dbReference>
<evidence type="ECO:0000313" key="9">
    <source>
        <dbReference type="EMBL" id="MWR90574.1"/>
    </source>
</evidence>
<dbReference type="Proteomes" id="UP000281340">
    <property type="component" value="Unassembled WGS sequence"/>
</dbReference>
<evidence type="ECO:0000313" key="14">
    <source>
        <dbReference type="EMBL" id="NEM88435.1"/>
    </source>
</evidence>
<evidence type="ECO:0000313" key="5">
    <source>
        <dbReference type="EMBL" id="MBA6240193.1"/>
    </source>
</evidence>
<evidence type="ECO:0000313" key="7">
    <source>
        <dbReference type="EMBL" id="MBB2466632.1"/>
    </source>
</evidence>
<reference evidence="19 25" key="5">
    <citation type="submission" date="2018-10" db="EMBL/GenBank/DDBJ databases">
        <title>Comparison of Escherichia coli isolates recovered from retail chicken and from chicken fecal samples by antimicrobial susceptibility test and whole genome sequencing.</title>
        <authorList>
            <person name="Tang B."/>
            <person name="Ma Y."/>
            <person name="He X."/>
            <person name="Cao L."/>
            <person name="Xia X."/>
            <person name="Yang H."/>
        </authorList>
    </citation>
    <scope>NUCLEOTIDE SEQUENCE [LARGE SCALE GENOMIC DNA]</scope>
    <source>
        <strain evidence="19 25">CMJH98b</strain>
    </source>
</reference>
<evidence type="ECO:0000313" key="18">
    <source>
        <dbReference type="EMBL" id="RDA27607.1"/>
    </source>
</evidence>
<reference evidence="5 37" key="15">
    <citation type="submission" date="2020-07" db="EMBL/GenBank/DDBJ databases">
        <title>Analysis of Genomes of Bacterial Isolates from Lameness Outbreaks in Broilers.</title>
        <authorList>
            <person name="Ekesi N.S."/>
            <person name="Alrubaye A."/>
            <person name="Rhoads D."/>
        </authorList>
    </citation>
    <scope>NUCLEOTIDE SEQUENCE [LARGE SCALE GENOMIC DNA]</scope>
    <source>
        <strain evidence="5 37">1409</strain>
    </source>
</reference>
<dbReference type="Proteomes" id="UP000462410">
    <property type="component" value="Unassembled WGS sequence"/>
</dbReference>
<dbReference type="AlphaFoldDB" id="A0A0A6SLY8"/>
<proteinExistence type="predicted"/>
<dbReference type="EMBL" id="WTRN01000764">
    <property type="protein sequence ID" value="MWT87245.1"/>
    <property type="molecule type" value="Genomic_DNA"/>
</dbReference>
<protein>
    <submittedName>
        <fullName evidence="4">Rhs core protein</fullName>
    </submittedName>
</protein>
<evidence type="ECO:0000313" key="10">
    <source>
        <dbReference type="EMBL" id="MWT23282.1"/>
    </source>
</evidence>
<dbReference type="EMBL" id="RQTU01000261">
    <property type="protein sequence ID" value="RRD67931.1"/>
    <property type="molecule type" value="Genomic_DNA"/>
</dbReference>
<evidence type="ECO:0000313" key="31">
    <source>
        <dbReference type="Proteomes" id="UP000471490"/>
    </source>
</evidence>
<dbReference type="Proteomes" id="UP000471490">
    <property type="component" value="Unassembled WGS sequence"/>
</dbReference>
<dbReference type="Proteomes" id="UP000447081">
    <property type="component" value="Unassembled WGS sequence"/>
</dbReference>
<dbReference type="PATRIC" id="fig|562.10481.peg.5062"/>
<accession>A0A0A6SLY8</accession>
<evidence type="ECO:0000313" key="25">
    <source>
        <dbReference type="Proteomes" id="UP000281340"/>
    </source>
</evidence>
<evidence type="ECO:0000313" key="1">
    <source>
        <dbReference type="EMBL" id="EFC9752114.1"/>
    </source>
</evidence>
<evidence type="ECO:0000313" key="23">
    <source>
        <dbReference type="Proteomes" id="UP000253687"/>
    </source>
</evidence>
<evidence type="ECO:0000313" key="12">
    <source>
        <dbReference type="EMBL" id="MXJ09924.1"/>
    </source>
</evidence>
<reference evidence="13 31" key="12">
    <citation type="journal article" date="2020" name="Int. J. Nanomedicine">
        <title>Consequences Of Long-Term Bacteria's Exposure To Silver Nanoformulations With Different PhysicoChemical Properties.</title>
        <authorList>
            <person name="Kedziora A."/>
            <person name="Wernecki M."/>
            <person name="Korzekwa K."/>
            <person name="Speruda M."/>
            <person name="Gerasymchuk Y."/>
            <person name="Lukowiak A."/>
            <person name="Bugla-Ploskonska G."/>
        </authorList>
    </citation>
    <scope>NUCLEOTIDE SEQUENCE [LARGE SCALE GENOMIC DNA]</scope>
    <source>
        <strain evidence="13 31">ATCC 11230</strain>
    </source>
</reference>
<evidence type="ECO:0000313" key="13">
    <source>
        <dbReference type="EMBL" id="NDR95634.1"/>
    </source>
</evidence>
<dbReference type="Proteomes" id="UP000469708">
    <property type="component" value="Unassembled WGS sequence"/>
</dbReference>
<dbReference type="EMBL" id="LGZN01000011">
    <property type="protein sequence ID" value="KNF71497.1"/>
    <property type="molecule type" value="Genomic_DNA"/>
</dbReference>
<reference evidence="12 28" key="9">
    <citation type="submission" date="2019-12" db="EMBL/GenBank/DDBJ databases">
        <title>Enteriobacteria Tanzani isolates_10434.</title>
        <authorList>
            <person name="Subbiah M."/>
            <person name="Call D."/>
        </authorList>
    </citation>
    <scope>NUCLEOTIDE SEQUENCE [LARGE SCALE GENOMIC DNA]</scope>
    <source>
        <strain evidence="12 28">10434wG3</strain>
    </source>
</reference>
<evidence type="ECO:0000313" key="29">
    <source>
        <dbReference type="Proteomes" id="UP000462410"/>
    </source>
</evidence>
<dbReference type="EMBL" id="RYCF01000152">
    <property type="protein sequence ID" value="MQK27160.1"/>
    <property type="molecule type" value="Genomic_DNA"/>
</dbReference>
<gene>
    <name evidence="15" type="ORF">BMT91_22190</name>
    <name evidence="3" type="ORF">DL968_24420</name>
    <name evidence="18" type="ORF">DTL43_28075</name>
    <name evidence="1" type="ORF">E6D34_23260</name>
    <name evidence="19" type="ORF">EAI46_24075</name>
    <name evidence="20" type="ORF">EIA08_28945</name>
    <name evidence="8" type="ORF">EIZ93_23405</name>
    <name evidence="17" type="ORF">FOI11_010760</name>
    <name evidence="5" type="ORF">FOI11_09285</name>
    <name evidence="13" type="ORF">FPI65_31590</name>
    <name evidence="14" type="ORF">G3V95_23750</name>
    <name evidence="2" type="ORF">GOP25_19935</name>
    <name evidence="11" type="ORF">GP954_19205</name>
    <name evidence="10" type="ORF">GP965_20595</name>
    <name evidence="9" type="ORF">GP979_20105</name>
    <name evidence="12" type="ORF">GRW24_15820</name>
    <name evidence="7" type="ORF">HEP30_011025</name>
    <name evidence="16" type="ORF">HV109_17385</name>
    <name evidence="6" type="ORF">HV209_29730</name>
    <name evidence="4" type="ORF">WR15_03625</name>
</gene>
<reference evidence="2 35" key="11">
    <citation type="submission" date="2019-12" db="EMBL/GenBank/DDBJ databases">
        <authorList>
            <consortium name="GenomeTrakr network: Whole genome sequencing for foodborne pathogen traceback"/>
        </authorList>
    </citation>
    <scope>NUCLEOTIDE SEQUENCE [LARGE SCALE GENOMIC DNA]</scope>
    <source>
        <strain evidence="2 35">PSU-2243</strain>
    </source>
</reference>
<evidence type="ECO:0000313" key="6">
    <source>
        <dbReference type="EMBL" id="MBA7722679.1"/>
    </source>
</evidence>
<dbReference type="EMBL" id="CP056794">
    <property type="protein sequence ID" value="QLY99606.1"/>
    <property type="molecule type" value="Genomic_DNA"/>
</dbReference>
<dbReference type="RefSeq" id="WP_001300892.1">
    <property type="nucleotide sequence ID" value="NZ_BLEB01000024.1"/>
</dbReference>
<dbReference type="Proteomes" id="UP000480485">
    <property type="component" value="Unassembled WGS sequence"/>
</dbReference>
<reference evidence="1 36" key="8">
    <citation type="submission" date="2019-05" db="EMBL/GenBank/DDBJ databases">
        <authorList>
            <consortium name="NARMS: The National Antimicrobial Resistance Monitoring System"/>
        </authorList>
    </citation>
    <scope>NUCLEOTIDE SEQUENCE [LARGE SCALE GENOMIC DNA]</scope>
    <source>
        <strain evidence="1 36">CVM N18EC122</strain>
    </source>
</reference>
<dbReference type="Proteomes" id="UP000436482">
    <property type="component" value="Unassembled WGS sequence"/>
</dbReference>
<dbReference type="Proteomes" id="UP000531813">
    <property type="component" value="Unassembled WGS sequence"/>
</dbReference>
<evidence type="ECO:0000313" key="37">
    <source>
        <dbReference type="Proteomes" id="UP000581425"/>
    </source>
</evidence>
<evidence type="ECO:0000313" key="32">
    <source>
        <dbReference type="Proteomes" id="UP000480485"/>
    </source>
</evidence>
<dbReference type="EMBL" id="AASWIS010000026">
    <property type="protein sequence ID" value="EFH5894475.1"/>
    <property type="molecule type" value="Genomic_DNA"/>
</dbReference>
<reference evidence="18 23" key="4">
    <citation type="submission" date="2018-07" db="EMBL/GenBank/DDBJ databases">
        <title>Whole Genome Sequence Analysis of Avian Pathogenic E. coli - An Australian Perspective.</title>
        <authorList>
            <person name="Cummins M.L."/>
            <person name="Reid C.J."/>
            <person name="Roy Chowdhury P."/>
            <person name="Bushell R."/>
            <person name="Esbert N."/>
            <person name="Tivendale K.A."/>
            <person name="Noormohammadi A.H."/>
            <person name="Islam S."/>
            <person name="Marenda M.S."/>
            <person name="Browning G.F."/>
            <person name="Markham P.F."/>
            <person name="Djordjevic S.P."/>
        </authorList>
    </citation>
    <scope>NUCLEOTIDE SEQUENCE [LARGE SCALE GENOMIC DNA]</scope>
    <source>
        <strain evidence="18 23">AVC211</strain>
    </source>
</reference>
<dbReference type="EMBL" id="AAVTXU010000169">
    <property type="protein sequence ID" value="EGE1990674.1"/>
    <property type="molecule type" value="Genomic_DNA"/>
</dbReference>
<dbReference type="EMBL" id="QOGZ01000132">
    <property type="protein sequence ID" value="RDA27607.1"/>
    <property type="molecule type" value="Genomic_DNA"/>
</dbReference>
<evidence type="ECO:0000313" key="27">
    <source>
        <dbReference type="Proteomes" id="UP000436482"/>
    </source>
</evidence>
<organism evidence="4 21">
    <name type="scientific">Escherichia coli</name>
    <dbReference type="NCBI Taxonomy" id="562"/>
    <lineage>
        <taxon>Bacteria</taxon>
        <taxon>Pseudomonadati</taxon>
        <taxon>Pseudomonadota</taxon>
        <taxon>Gammaproteobacteria</taxon>
        <taxon>Enterobacterales</taxon>
        <taxon>Enterobacteriaceae</taxon>
        <taxon>Escherichia</taxon>
    </lineage>
</organism>
<evidence type="ECO:0000313" key="26">
    <source>
        <dbReference type="Proteomes" id="UP000359125"/>
    </source>
</evidence>
<evidence type="ECO:0000313" key="16">
    <source>
        <dbReference type="EMBL" id="QLY99606.1"/>
    </source>
</evidence>
<evidence type="ECO:0000313" key="34">
    <source>
        <dbReference type="Proteomes" id="UP000531761"/>
    </source>
</evidence>
<dbReference type="Proteomes" id="UP000532204">
    <property type="component" value="Unassembled WGS sequence"/>
</dbReference>
<evidence type="ECO:0000313" key="36">
    <source>
        <dbReference type="Proteomes" id="UP000532204"/>
    </source>
</evidence>
<dbReference type="EMBL" id="WTRC01000445">
    <property type="protein sequence ID" value="MWT23282.1"/>
    <property type="molecule type" value="Genomic_DNA"/>
</dbReference>
<dbReference type="EMBL" id="WUIG01000351">
    <property type="protein sequence ID" value="MXJ09924.1"/>
    <property type="molecule type" value="Genomic_DNA"/>
</dbReference>
<dbReference type="EMBL" id="WTQQ01000484">
    <property type="protein sequence ID" value="MWR90574.1"/>
    <property type="molecule type" value="Genomic_DNA"/>
</dbReference>
<evidence type="ECO:0000313" key="3">
    <source>
        <dbReference type="EMBL" id="EGE1990674.1"/>
    </source>
</evidence>
<evidence type="ECO:0000313" key="8">
    <source>
        <dbReference type="EMBL" id="MQK27160.1"/>
    </source>
</evidence>
<dbReference type="Proteomes" id="UP000188855">
    <property type="component" value="Unassembled WGS sequence"/>
</dbReference>
<dbReference type="EMBL" id="JAAGYI010000085">
    <property type="protein sequence ID" value="NEM88435.1"/>
    <property type="molecule type" value="Genomic_DNA"/>
</dbReference>
<reference evidence="17 37" key="17">
    <citation type="submission" date="2020-10" db="EMBL/GenBank/DDBJ databases">
        <title>Analysis of Genomes of Bacterial Isolates from Lameness Outbreaks in Broilers.</title>
        <authorList>
            <person name="Rhoads D."/>
            <person name="Ekesi N.S."/>
        </authorList>
    </citation>
    <scope>NUCLEOTIDE SEQUENCE [LARGE SCALE GENOMIC DNA]</scope>
    <source>
        <strain evidence="17 37">1409</strain>
    </source>
</reference>
<evidence type="ECO:0000313" key="22">
    <source>
        <dbReference type="Proteomes" id="UP000188855"/>
    </source>
</evidence>
<evidence type="ECO:0000313" key="19">
    <source>
        <dbReference type="EMBL" id="RLY54288.1"/>
    </source>
</evidence>
<dbReference type="EMBL" id="JACGTG010000001">
    <property type="protein sequence ID" value="MBA6240193.1"/>
    <property type="molecule type" value="Genomic_DNA"/>
</dbReference>
<name>A0A0A6SLY8_ECOLX</name>
<dbReference type="Proteomes" id="UP000253687">
    <property type="component" value="Unassembled WGS sequence"/>
</dbReference>
<dbReference type="Proteomes" id="UP000359125">
    <property type="component" value="Unassembled WGS sequence"/>
</dbReference>
<evidence type="ECO:0000313" key="30">
    <source>
        <dbReference type="Proteomes" id="UP000469708"/>
    </source>
</evidence>
<evidence type="ECO:0000313" key="20">
    <source>
        <dbReference type="EMBL" id="RRD67931.1"/>
    </source>
</evidence>
<dbReference type="EMBL" id="JABXPW010000054">
    <property type="protein sequence ID" value="MBA7722679.1"/>
    <property type="molecule type" value="Genomic_DNA"/>
</dbReference>
<dbReference type="Proteomes" id="UP000531761">
    <property type="component" value="Unassembled WGS sequence"/>
</dbReference>
<dbReference type="Proteomes" id="UP000854059">
    <property type="component" value="Unassembled WGS sequence"/>
</dbReference>
<reference evidence="27 29" key="10">
    <citation type="submission" date="2019-12" db="EMBL/GenBank/DDBJ databases">
        <title>Enteriobacteria Tanzani isolates_8377-8380.</title>
        <authorList>
            <person name="Subbiah M."/>
            <person name="Call D."/>
        </authorList>
    </citation>
    <scope>NUCLEOTIDE SEQUENCE [LARGE SCALE GENOMIC DNA]</scope>
    <source>
        <strain evidence="11 32">8378wC7</strain>
        <strain evidence="10 29">8378wH8</strain>
        <strain evidence="9 27">8379wE6</strain>
    </source>
</reference>
<evidence type="ECO:0000313" key="15">
    <source>
        <dbReference type="EMBL" id="OOK24815.1"/>
    </source>
</evidence>
<reference evidence="4 21" key="1">
    <citation type="submission" date="2015-07" db="EMBL/GenBank/DDBJ databases">
        <title>Genome sequences of 64 non-O157:H7 Shiga toxin-producing Escherichia coli strains.</title>
        <authorList>
            <person name="Gonzalez-Escalona N."/>
            <person name="Toro M."/>
            <person name="Timme R."/>
            <person name="Payne J."/>
        </authorList>
    </citation>
    <scope>NUCLEOTIDE SEQUENCE [LARGE SCALE GENOMIC DNA]</scope>
    <source>
        <strain evidence="4 21">CFSAN026843</strain>
    </source>
</reference>
<sequence>MQELYIEKELFIKRTTENDCRALVLRGTLEYLFDEIIAGECALALLQKEIKKD</sequence>
<evidence type="ECO:0000313" key="24">
    <source>
        <dbReference type="Proteomes" id="UP000271008"/>
    </source>
</evidence>
<evidence type="ECO:0000313" key="11">
    <source>
        <dbReference type="EMBL" id="MWT87245.1"/>
    </source>
</evidence>
<reference evidence="3" key="3">
    <citation type="submission" date="2018-05" db="EMBL/GenBank/DDBJ databases">
        <authorList>
            <person name="Ashton P.M."/>
            <person name="Dallman T."/>
            <person name="Nair S."/>
            <person name="De Pinna E."/>
            <person name="Peters T."/>
            <person name="Grant K."/>
        </authorList>
    </citation>
    <scope>NUCLEOTIDE SEQUENCE</scope>
    <source>
        <strain evidence="3">412057</strain>
    </source>
</reference>
<dbReference type="EMBL" id="CP063369">
    <property type="protein sequence ID" value="QOY33444.1"/>
    <property type="molecule type" value="Genomic_DNA"/>
</dbReference>
<dbReference type="EMBL" id="MPAF01000057">
    <property type="protein sequence ID" value="OOK24815.1"/>
    <property type="molecule type" value="Genomic_DNA"/>
</dbReference>
<reference evidence="20 24" key="6">
    <citation type="submission" date="2018-11" db="EMBL/GenBank/DDBJ databases">
        <title>Enterobacteriaceae from Patient.</title>
        <authorList>
            <person name="Shen C."/>
            <person name="Yang Y."/>
            <person name="Tian G."/>
        </authorList>
    </citation>
    <scope>NUCLEOTIDE SEQUENCE [LARGE SCALE GENOMIC DNA]</scope>
    <source>
        <strain evidence="20 24">GBGD28</strain>
    </source>
</reference>